<accession>A0ACB9TGT0</accession>
<sequence length="319" mass="37140">MKNPNNFNREDGCGLSKVYKLALESPEQQGPSKTHPRPSNTNRGEASNTDQGTITDMVQRTGTNTHHWSGAGTGYVMRSRRYQQQSLEKKTYILDANEVNNHFDNDDENGDDVMAGEDIIEDDYDVKQNDTEQNDVSAMIDREQEKMKKKANKEETKRALEEFYKTNGLTRKEDIVWLGNIEYQTRPVTFCTPTVTEVIDLPSPYSFFQKYIHDNIFQQMIDKTNLYATEENIYKFPATNIDEIKTFIGVHIIMGNLQYPRVRMYWDSKISIPLVHDNINYNRFSKLRQTLHLVDVTGREEGNNDRVWKVRDIYASIRK</sequence>
<evidence type="ECO:0000313" key="1">
    <source>
        <dbReference type="EMBL" id="KAI4465947.1"/>
    </source>
</evidence>
<dbReference type="EMBL" id="CM043017">
    <property type="protein sequence ID" value="KAI4465947.1"/>
    <property type="molecule type" value="Genomic_DNA"/>
</dbReference>
<protein>
    <submittedName>
        <fullName evidence="1">Transposase is4</fullName>
    </submittedName>
</protein>
<gene>
    <name evidence="1" type="ORF">MML48_3g00005031</name>
</gene>
<organism evidence="1 2">
    <name type="scientific">Holotrichia oblita</name>
    <name type="common">Chafer beetle</name>
    <dbReference type="NCBI Taxonomy" id="644536"/>
    <lineage>
        <taxon>Eukaryota</taxon>
        <taxon>Metazoa</taxon>
        <taxon>Ecdysozoa</taxon>
        <taxon>Arthropoda</taxon>
        <taxon>Hexapoda</taxon>
        <taxon>Insecta</taxon>
        <taxon>Pterygota</taxon>
        <taxon>Neoptera</taxon>
        <taxon>Endopterygota</taxon>
        <taxon>Coleoptera</taxon>
        <taxon>Polyphaga</taxon>
        <taxon>Scarabaeiformia</taxon>
        <taxon>Scarabaeidae</taxon>
        <taxon>Melolonthinae</taxon>
        <taxon>Holotrichia</taxon>
    </lineage>
</organism>
<name>A0ACB9TGT0_HOLOL</name>
<proteinExistence type="predicted"/>
<reference evidence="1" key="1">
    <citation type="submission" date="2022-04" db="EMBL/GenBank/DDBJ databases">
        <title>Chromosome-scale genome assembly of Holotrichia oblita Faldermann.</title>
        <authorList>
            <person name="Rongchong L."/>
        </authorList>
    </citation>
    <scope>NUCLEOTIDE SEQUENCE</scope>
    <source>
        <strain evidence="1">81SQS9</strain>
    </source>
</reference>
<keyword evidence="2" id="KW-1185">Reference proteome</keyword>
<evidence type="ECO:0000313" key="2">
    <source>
        <dbReference type="Proteomes" id="UP001056778"/>
    </source>
</evidence>
<dbReference type="Proteomes" id="UP001056778">
    <property type="component" value="Chromosome 3"/>
</dbReference>
<comment type="caution">
    <text evidence="1">The sequence shown here is derived from an EMBL/GenBank/DDBJ whole genome shotgun (WGS) entry which is preliminary data.</text>
</comment>